<dbReference type="EMBL" id="JAENGY010002639">
    <property type="protein sequence ID" value="KAG6943645.1"/>
    <property type="molecule type" value="Genomic_DNA"/>
</dbReference>
<protein>
    <submittedName>
        <fullName evidence="3">Uncharacterized protein</fullName>
    </submittedName>
</protein>
<accession>A0A8J5MC49</accession>
<evidence type="ECO:0000256" key="1">
    <source>
        <dbReference type="SAM" id="Coils"/>
    </source>
</evidence>
<evidence type="ECO:0000313" key="4">
    <source>
        <dbReference type="Proteomes" id="UP000709295"/>
    </source>
</evidence>
<gene>
    <name evidence="3" type="ORF">JG688_00017505</name>
</gene>
<feature type="region of interest" description="Disordered" evidence="2">
    <location>
        <begin position="94"/>
        <end position="114"/>
    </location>
</feature>
<keyword evidence="1" id="KW-0175">Coiled coil</keyword>
<keyword evidence="4" id="KW-1185">Reference proteome</keyword>
<sequence>MAYQHAQLAADKTRNNLERLSQKKTGEESALDQLRLAVEGGEYEMTAIEERQLRNVAGLGEKKPRLTNADHAVIVELAGTLSWKDIGARVGTSQRSVSLHHRDTSSSSKKAGRSTKLTQEMLYAAARSQFIFNTISLQRTCALSNYRTT</sequence>
<organism evidence="3 4">
    <name type="scientific">Phytophthora aleatoria</name>
    <dbReference type="NCBI Taxonomy" id="2496075"/>
    <lineage>
        <taxon>Eukaryota</taxon>
        <taxon>Sar</taxon>
        <taxon>Stramenopiles</taxon>
        <taxon>Oomycota</taxon>
        <taxon>Peronosporomycetes</taxon>
        <taxon>Peronosporales</taxon>
        <taxon>Peronosporaceae</taxon>
        <taxon>Phytophthora</taxon>
    </lineage>
</organism>
<dbReference type="AlphaFoldDB" id="A0A8J5MC49"/>
<reference evidence="3" key="1">
    <citation type="submission" date="2021-01" db="EMBL/GenBank/DDBJ databases">
        <title>Phytophthora aleatoria, a newly-described species from Pinus radiata is distinct from Phytophthora cactorum isolates based on comparative genomics.</title>
        <authorList>
            <person name="Mcdougal R."/>
            <person name="Panda P."/>
            <person name="Williams N."/>
            <person name="Studholme D.J."/>
        </authorList>
    </citation>
    <scope>NUCLEOTIDE SEQUENCE</scope>
    <source>
        <strain evidence="3">NZFS 4037</strain>
    </source>
</reference>
<comment type="caution">
    <text evidence="3">The sequence shown here is derived from an EMBL/GenBank/DDBJ whole genome shotgun (WGS) entry which is preliminary data.</text>
</comment>
<name>A0A8J5MC49_9STRA</name>
<feature type="coiled-coil region" evidence="1">
    <location>
        <begin position="3"/>
        <end position="37"/>
    </location>
</feature>
<evidence type="ECO:0000313" key="3">
    <source>
        <dbReference type="EMBL" id="KAG6943645.1"/>
    </source>
</evidence>
<proteinExistence type="predicted"/>
<dbReference type="Proteomes" id="UP000709295">
    <property type="component" value="Unassembled WGS sequence"/>
</dbReference>
<evidence type="ECO:0000256" key="2">
    <source>
        <dbReference type="SAM" id="MobiDB-lite"/>
    </source>
</evidence>